<dbReference type="EMBL" id="FZTC01000037">
    <property type="protein sequence ID" value="SNU37749.1"/>
    <property type="molecule type" value="Genomic_DNA"/>
</dbReference>
<feature type="domain" description="Integrase catalytic" evidence="2">
    <location>
        <begin position="172"/>
        <end position="375"/>
    </location>
</feature>
<dbReference type="InterPro" id="IPR012337">
    <property type="entry name" value="RNaseH-like_sf"/>
</dbReference>
<dbReference type="AlphaFoldDB" id="A0A285B9U4"/>
<feature type="region of interest" description="Disordered" evidence="1">
    <location>
        <begin position="526"/>
        <end position="560"/>
    </location>
</feature>
<dbReference type="InterPro" id="IPR036397">
    <property type="entry name" value="RNaseH_sf"/>
</dbReference>
<name>A0A285B9U4_9ENTR</name>
<proteinExistence type="predicted"/>
<protein>
    <submittedName>
        <fullName evidence="3">TniA protein</fullName>
    </submittedName>
</protein>
<dbReference type="InterPro" id="IPR001584">
    <property type="entry name" value="Integrase_cat-core"/>
</dbReference>
<dbReference type="Proteomes" id="UP000220639">
    <property type="component" value="Unassembled WGS sequence"/>
</dbReference>
<evidence type="ECO:0000256" key="1">
    <source>
        <dbReference type="SAM" id="MobiDB-lite"/>
    </source>
</evidence>
<sequence length="560" mass="62513">MASDTLPIAEQGVATLPDAAWAQARHRTEIIGPLAALEVVGHEAADAAAQALGLSRRQVYVLIRRARQGAGFVTDLVPGQSGGGKGKGRLPESVERIIRELLQKRFLTKQKRSLAAFHREVAQACKAQKLRVPARNTLALRIAGLDPLKATRRREGQDASRSLQGVGGEPPAVTAPLEQVQIDHTVIDLIVVDERDRQPIGRPYLTIAIDVFTRCVLGMVVTLEAPSSVSVGLCLVHVACDKRPWLEGLNIEMDWPMSGKPRLLYLDNAAEFKSEALRRGCEQHGIRLDYRPPGQPHYGGIVERIIGTAMQMIHDELPGTTFSNPDQRGDYDSENKAALTLRELERWLTLAVGTYHGSVHNGLLQPPAARWSEAVARVGVPAVVTRALAFLVDFLPIIRRTLTRTGFVIDHIHYYADALKPWIARRDRLPAFLIRRDPRDISRIWVLEPEGQHYLEIPYRTLSHPAVTLWEQRQALAKLRQQGREQVDESALFRMIGQMREIVSTAQKATRKARRDADRRQHLKATAVLFKTTPPPDADMADPQADNQPPAKPFDQIEEW</sequence>
<reference evidence="4" key="1">
    <citation type="submission" date="2017-08" db="EMBL/GenBank/DDBJ databases">
        <authorList>
            <person name="Brisse S."/>
        </authorList>
    </citation>
    <scope>NUCLEOTIDE SEQUENCE [LARGE SCALE GENOMIC DNA]</scope>
    <source>
        <strain evidence="4">06D021</strain>
    </source>
</reference>
<dbReference type="Pfam" id="PF09299">
    <property type="entry name" value="Mu-transpos_C"/>
    <property type="match status" value="1"/>
</dbReference>
<dbReference type="GO" id="GO:0015074">
    <property type="term" value="P:DNA integration"/>
    <property type="evidence" value="ECO:0007669"/>
    <property type="project" value="InterPro"/>
</dbReference>
<evidence type="ECO:0000313" key="3">
    <source>
        <dbReference type="EMBL" id="SNU37749.1"/>
    </source>
</evidence>
<dbReference type="InterPro" id="IPR015378">
    <property type="entry name" value="Transposase-like_Mu_C"/>
</dbReference>
<gene>
    <name evidence="3" type="primary">tniA</name>
    <name evidence="3" type="ORF">KOSB73_420007</name>
</gene>
<feature type="region of interest" description="Disordered" evidence="1">
    <location>
        <begin position="151"/>
        <end position="170"/>
    </location>
</feature>
<dbReference type="RefSeq" id="WP_045291308.1">
    <property type="nucleotide sequence ID" value="NZ_CBCSJA010000070.1"/>
</dbReference>
<evidence type="ECO:0000313" key="4">
    <source>
        <dbReference type="Proteomes" id="UP000220639"/>
    </source>
</evidence>
<dbReference type="PROSITE" id="PS50994">
    <property type="entry name" value="INTEGRASE"/>
    <property type="match status" value="1"/>
</dbReference>
<dbReference type="Gene3D" id="3.30.420.10">
    <property type="entry name" value="Ribonuclease H-like superfamily/Ribonuclease H"/>
    <property type="match status" value="1"/>
</dbReference>
<organism evidence="3 4">
    <name type="scientific">Klebsiella grimontii</name>
    <dbReference type="NCBI Taxonomy" id="2058152"/>
    <lineage>
        <taxon>Bacteria</taxon>
        <taxon>Pseudomonadati</taxon>
        <taxon>Pseudomonadota</taxon>
        <taxon>Gammaproteobacteria</taxon>
        <taxon>Enterobacterales</taxon>
        <taxon>Enterobacteriaceae</taxon>
        <taxon>Klebsiella/Raoultella group</taxon>
        <taxon>Klebsiella</taxon>
    </lineage>
</organism>
<accession>A0A285B9U4</accession>
<evidence type="ECO:0000259" key="2">
    <source>
        <dbReference type="PROSITE" id="PS50994"/>
    </source>
</evidence>
<dbReference type="GO" id="GO:0003676">
    <property type="term" value="F:nucleic acid binding"/>
    <property type="evidence" value="ECO:0007669"/>
    <property type="project" value="InterPro"/>
</dbReference>
<dbReference type="SUPFAM" id="SSF53098">
    <property type="entry name" value="Ribonuclease H-like"/>
    <property type="match status" value="1"/>
</dbReference>